<name>A0ACB8Q4K1_9AGAM</name>
<proteinExistence type="predicted"/>
<sequence>MCNTYIGKLASKALSSGSSTQERLNSIDASRDAFTLSFRSGFPAVMYFGEASVHPAGGDRAGIGPTYEPYVVCCSTVRSEEDTLCIRCDESAIAPFDKPASTTLTCYISGRDDEDGHTYCDVISFTFAPAPLSNPDLAVACLAACGHFASARRILLTLSLHNVLSTCISWADSDAPEAQGHNSGTYATSSGALSRALSAIPAITTTVLNPLLEIRSRILAFYPALTLRFRLKPMFQSVLRKLPIQFPSTASGSAGSITIEIATRLTPSLLHKIISDEVIFVNLETLKKSENVYPQLKAAAIKLLYIFELSLKMSISPDETAAVYEHIREIGEELFIAAFPDITSLSPAQASAIEAFDEKVWWICVRMIPLAKQSKLKRFIHPKKHSTALAGFLNSLYFAGSSLCVEFFCLVIRGNNGKKSYLRRGDFPDWPRRRRRSSPRRGRASYTDID</sequence>
<comment type="caution">
    <text evidence="1">The sequence shown here is derived from an EMBL/GenBank/DDBJ whole genome shotgun (WGS) entry which is preliminary data.</text>
</comment>
<accession>A0ACB8Q4K1</accession>
<organism evidence="1 2">
    <name type="scientific">Vararia minispora EC-137</name>
    <dbReference type="NCBI Taxonomy" id="1314806"/>
    <lineage>
        <taxon>Eukaryota</taxon>
        <taxon>Fungi</taxon>
        <taxon>Dikarya</taxon>
        <taxon>Basidiomycota</taxon>
        <taxon>Agaricomycotina</taxon>
        <taxon>Agaricomycetes</taxon>
        <taxon>Russulales</taxon>
        <taxon>Lachnocladiaceae</taxon>
        <taxon>Vararia</taxon>
    </lineage>
</organism>
<evidence type="ECO:0000313" key="1">
    <source>
        <dbReference type="EMBL" id="KAI0026567.1"/>
    </source>
</evidence>
<evidence type="ECO:0000313" key="2">
    <source>
        <dbReference type="Proteomes" id="UP000814128"/>
    </source>
</evidence>
<dbReference type="EMBL" id="MU274383">
    <property type="protein sequence ID" value="KAI0026567.1"/>
    <property type="molecule type" value="Genomic_DNA"/>
</dbReference>
<protein>
    <submittedName>
        <fullName evidence="1">Uncharacterized protein</fullName>
    </submittedName>
</protein>
<reference evidence="1" key="1">
    <citation type="submission" date="2021-02" db="EMBL/GenBank/DDBJ databases">
        <authorList>
            <consortium name="DOE Joint Genome Institute"/>
            <person name="Ahrendt S."/>
            <person name="Looney B.P."/>
            <person name="Miyauchi S."/>
            <person name="Morin E."/>
            <person name="Drula E."/>
            <person name="Courty P.E."/>
            <person name="Chicoki N."/>
            <person name="Fauchery L."/>
            <person name="Kohler A."/>
            <person name="Kuo A."/>
            <person name="Labutti K."/>
            <person name="Pangilinan J."/>
            <person name="Lipzen A."/>
            <person name="Riley R."/>
            <person name="Andreopoulos W."/>
            <person name="He G."/>
            <person name="Johnson J."/>
            <person name="Barry K.W."/>
            <person name="Grigoriev I.V."/>
            <person name="Nagy L."/>
            <person name="Hibbett D."/>
            <person name="Henrissat B."/>
            <person name="Matheny P.B."/>
            <person name="Labbe J."/>
            <person name="Martin F."/>
        </authorList>
    </citation>
    <scope>NUCLEOTIDE SEQUENCE</scope>
    <source>
        <strain evidence="1">EC-137</strain>
    </source>
</reference>
<reference evidence="1" key="2">
    <citation type="journal article" date="2022" name="New Phytol.">
        <title>Evolutionary transition to the ectomycorrhizal habit in the genomes of a hyperdiverse lineage of mushroom-forming fungi.</title>
        <authorList>
            <person name="Looney B."/>
            <person name="Miyauchi S."/>
            <person name="Morin E."/>
            <person name="Drula E."/>
            <person name="Courty P.E."/>
            <person name="Kohler A."/>
            <person name="Kuo A."/>
            <person name="LaButti K."/>
            <person name="Pangilinan J."/>
            <person name="Lipzen A."/>
            <person name="Riley R."/>
            <person name="Andreopoulos W."/>
            <person name="He G."/>
            <person name="Johnson J."/>
            <person name="Nolan M."/>
            <person name="Tritt A."/>
            <person name="Barry K.W."/>
            <person name="Grigoriev I.V."/>
            <person name="Nagy L.G."/>
            <person name="Hibbett D."/>
            <person name="Henrissat B."/>
            <person name="Matheny P.B."/>
            <person name="Labbe J."/>
            <person name="Martin F.M."/>
        </authorList>
    </citation>
    <scope>NUCLEOTIDE SEQUENCE</scope>
    <source>
        <strain evidence="1">EC-137</strain>
    </source>
</reference>
<keyword evidence="2" id="KW-1185">Reference proteome</keyword>
<gene>
    <name evidence="1" type="ORF">K488DRAFT_75246</name>
</gene>
<dbReference type="Proteomes" id="UP000814128">
    <property type="component" value="Unassembled WGS sequence"/>
</dbReference>